<dbReference type="PROSITE" id="PS50975">
    <property type="entry name" value="ATP_GRASP"/>
    <property type="match status" value="1"/>
</dbReference>
<evidence type="ECO:0000313" key="9">
    <source>
        <dbReference type="Proteomes" id="UP000546213"/>
    </source>
</evidence>
<feature type="domain" description="ATP-grasp" evidence="7">
    <location>
        <begin position="309"/>
        <end position="542"/>
    </location>
</feature>
<protein>
    <submittedName>
        <fullName evidence="8">Glutathione synthetase ATP-binding protein</fullName>
    </submittedName>
</protein>
<dbReference type="SUPFAM" id="SSF56059">
    <property type="entry name" value="Glutathione synthetase ATP-binding domain-like"/>
    <property type="match status" value="1"/>
</dbReference>
<dbReference type="GO" id="GO:0046872">
    <property type="term" value="F:metal ion binding"/>
    <property type="evidence" value="ECO:0007669"/>
    <property type="project" value="InterPro"/>
</dbReference>
<feature type="region of interest" description="Disordered" evidence="6">
    <location>
        <begin position="893"/>
        <end position="920"/>
    </location>
</feature>
<keyword evidence="2 4" id="KW-0547">Nucleotide-binding</keyword>
<dbReference type="GO" id="GO:0016874">
    <property type="term" value="F:ligase activity"/>
    <property type="evidence" value="ECO:0007669"/>
    <property type="project" value="UniProtKB-KW"/>
</dbReference>
<reference evidence="8 9" key="1">
    <citation type="submission" date="2020-05" db="EMBL/GenBank/DDBJ databases">
        <title>Identification and distribution of gene clusters putatively required for synthesis of sphingolipid metabolism inhibitors in phylogenetically diverse species of the filamentous fungus Fusarium.</title>
        <authorList>
            <person name="Kim H.-S."/>
            <person name="Busman M."/>
            <person name="Brown D.W."/>
            <person name="Divon H."/>
            <person name="Uhlig S."/>
            <person name="Proctor R.H."/>
        </authorList>
    </citation>
    <scope>NUCLEOTIDE SEQUENCE [LARGE SCALE GENOMIC DNA]</scope>
    <source>
        <strain evidence="8 9">NRRL 36939</strain>
    </source>
</reference>
<evidence type="ECO:0000256" key="3">
    <source>
        <dbReference type="ARBA" id="ARBA00022840"/>
    </source>
</evidence>
<name>A0A8H5KRW9_9HYPO</name>
<accession>A0A8H5KRW9</accession>
<dbReference type="InterPro" id="IPR011761">
    <property type="entry name" value="ATP-grasp"/>
</dbReference>
<dbReference type="EMBL" id="JAAOAS010000360">
    <property type="protein sequence ID" value="KAF5578353.1"/>
    <property type="molecule type" value="Genomic_DNA"/>
</dbReference>
<dbReference type="GO" id="GO:0005524">
    <property type="term" value="F:ATP binding"/>
    <property type="evidence" value="ECO:0007669"/>
    <property type="project" value="UniProtKB-UniRule"/>
</dbReference>
<feature type="compositionally biased region" description="Basic and acidic residues" evidence="6">
    <location>
        <begin position="898"/>
        <end position="909"/>
    </location>
</feature>
<evidence type="ECO:0000256" key="1">
    <source>
        <dbReference type="ARBA" id="ARBA00022598"/>
    </source>
</evidence>
<keyword evidence="9" id="KW-1185">Reference proteome</keyword>
<evidence type="ECO:0000313" key="8">
    <source>
        <dbReference type="EMBL" id="KAF5578353.1"/>
    </source>
</evidence>
<dbReference type="PANTHER" id="PTHR43585">
    <property type="entry name" value="FUMIPYRROLE BIOSYNTHESIS PROTEIN C"/>
    <property type="match status" value="1"/>
</dbReference>
<organism evidence="8 9">
    <name type="scientific">Fusarium pseudocircinatum</name>
    <dbReference type="NCBI Taxonomy" id="56676"/>
    <lineage>
        <taxon>Eukaryota</taxon>
        <taxon>Fungi</taxon>
        <taxon>Dikarya</taxon>
        <taxon>Ascomycota</taxon>
        <taxon>Pezizomycotina</taxon>
        <taxon>Sordariomycetes</taxon>
        <taxon>Hypocreomycetidae</taxon>
        <taxon>Hypocreales</taxon>
        <taxon>Nectriaceae</taxon>
        <taxon>Fusarium</taxon>
        <taxon>Fusarium fujikuroi species complex</taxon>
    </lineage>
</organism>
<dbReference type="OrthoDB" id="434648at2759"/>
<dbReference type="Pfam" id="PF18130">
    <property type="entry name" value="ATPgrasp_N"/>
    <property type="match status" value="1"/>
</dbReference>
<keyword evidence="3 4" id="KW-0067">ATP-binding</keyword>
<dbReference type="Gene3D" id="3.30.470.20">
    <property type="entry name" value="ATP-grasp fold, B domain"/>
    <property type="match status" value="1"/>
</dbReference>
<evidence type="ECO:0000259" key="7">
    <source>
        <dbReference type="PROSITE" id="PS50975"/>
    </source>
</evidence>
<evidence type="ECO:0000256" key="4">
    <source>
        <dbReference type="PROSITE-ProRule" id="PRU00409"/>
    </source>
</evidence>
<proteinExistence type="predicted"/>
<feature type="region of interest" description="Disordered" evidence="6">
    <location>
        <begin position="829"/>
        <end position="872"/>
    </location>
</feature>
<dbReference type="Pfam" id="PF13535">
    <property type="entry name" value="ATP-grasp_4"/>
    <property type="match status" value="1"/>
</dbReference>
<keyword evidence="1" id="KW-0436">Ligase</keyword>
<dbReference type="InterPro" id="IPR052032">
    <property type="entry name" value="ATP-dep_AA_Ligase"/>
</dbReference>
<dbReference type="AlphaFoldDB" id="A0A8H5KRW9"/>
<feature type="coiled-coil region" evidence="5">
    <location>
        <begin position="924"/>
        <end position="983"/>
    </location>
</feature>
<dbReference type="Proteomes" id="UP000546213">
    <property type="component" value="Unassembled WGS sequence"/>
</dbReference>
<dbReference type="Gene3D" id="3.40.50.20">
    <property type="match status" value="1"/>
</dbReference>
<evidence type="ECO:0000256" key="6">
    <source>
        <dbReference type="SAM" id="MobiDB-lite"/>
    </source>
</evidence>
<evidence type="ECO:0000256" key="2">
    <source>
        <dbReference type="ARBA" id="ARBA00022741"/>
    </source>
</evidence>
<dbReference type="InterPro" id="IPR041472">
    <property type="entry name" value="BL00235/CARNS1_N"/>
</dbReference>
<keyword evidence="5" id="KW-0175">Coiled coil</keyword>
<evidence type="ECO:0000256" key="5">
    <source>
        <dbReference type="SAM" id="Coils"/>
    </source>
</evidence>
<sequence length="1014" mass="113822">MAEQKRLHIWLNLPDNQVSLECEWRYVQQNGNEAQQFHNLYLAPKIRNSEPLETSLGPGVWISNNDSQSNASQLRKSQDSAIAALLQECIAQEGLCAFQVPRVSGFAGHADPWAFRVADCALVSSTKSFLSPLQEITAPSDSTNNIDGVIKALDASMGAILSPLELCNETIDKLEFELTRRLSFPFISPEPIRKRRICFLIWSRIAAKRAAWANAKALGIEVVVMSSGAWSEDDKPPHEYLMDGYIDMDMTTDDVFWKRIVDAVKAYPDPIDGLIGPWDMFMVPTAKAARELGLYTPGPEAYSISTNKYRTRQMLDPEEKDFFTVQSIKELDSRLQSPKSVNFPVVCKPVAGLSSWGVYRANNTQQLRDAVEKSLIVSQELPDLRVVVEPYIDGPEVDCNIVLFRGRVLYTEIVDDFPCSADLAEDPTGKLFTESQAAVPSRLPENEQQAITDEVVSAVRKMGFDTGVFHCEARICNSSMKYTFTRGASIPDLEPTEKPRSSGETPVYLHEVNARMPGPMSSASSVISRGIDFWMLGVLCAVGEWSRYEAFSVPFLHPEVTDHTWLINCIVPVSLERIKPLFPDHPSDQLGHQAVDSSHSPILELAKTHPHLTKHVARHHVYIEPATRLGGKEGDWLWTMLSWQSATPAVVEWEWEGATRSLATPDPDNVPIRFTIHIDSTHDKHRAHFEIVIPVKFKDKPSSAAVFLRISPLFITSFRFSTNIDDLDSLKKQRFSSAACLEFELSNSIAVLVPSYVKEPVSAARSRSGRVLDSLYELSHVTSLRIYIQDTLLSLDQLNSISDTVTKAQLEPFSGPEYDISRMFSGSGAKATKLLPPKPPSYEKATSSQPPSAPSYQRKRPRQDSPQAPDSISQVWDKLQKLESLFHSKVGELTAENAKLRDQRPKPDEPQAETTQPTDQSQVVIELRAENAQLREEVERLKKRQEDLEAEVASLQTAQRSEKDTEEVAIIEIRDDIESLERRLSWVENGKDEYFMKQIKQEIFDELATRVLGG</sequence>
<comment type="caution">
    <text evidence="8">The sequence shown here is derived from an EMBL/GenBank/DDBJ whole genome shotgun (WGS) entry which is preliminary data.</text>
</comment>
<dbReference type="PANTHER" id="PTHR43585:SF2">
    <property type="entry name" value="ATP-GRASP ENZYME FSQD"/>
    <property type="match status" value="1"/>
</dbReference>
<gene>
    <name evidence="8" type="ORF">FPCIR_11603</name>
</gene>